<dbReference type="Proteomes" id="UP000651475">
    <property type="component" value="Unassembled WGS sequence"/>
</dbReference>
<dbReference type="RefSeq" id="WP_186928870.1">
    <property type="nucleotide sequence ID" value="NZ_JACOOJ010000005.1"/>
</dbReference>
<evidence type="ECO:0000313" key="3">
    <source>
        <dbReference type="Proteomes" id="UP000651475"/>
    </source>
</evidence>
<reference evidence="2 3" key="1">
    <citation type="submission" date="2020-08" db="EMBL/GenBank/DDBJ databases">
        <title>Genome public.</title>
        <authorList>
            <person name="Liu C."/>
            <person name="Sun Q."/>
        </authorList>
    </citation>
    <scope>NUCLEOTIDE SEQUENCE [LARGE SCALE GENOMIC DNA]</scope>
    <source>
        <strain evidence="2 3">NSJ-79</strain>
    </source>
</reference>
<name>A0ABR7DKY6_9BACT</name>
<dbReference type="Pfam" id="PF24703">
    <property type="entry name" value="DUF7666"/>
    <property type="match status" value="1"/>
</dbReference>
<evidence type="ECO:0000259" key="1">
    <source>
        <dbReference type="Pfam" id="PF24703"/>
    </source>
</evidence>
<comment type="caution">
    <text evidence="2">The sequence shown here is derived from an EMBL/GenBank/DDBJ whole genome shotgun (WGS) entry which is preliminary data.</text>
</comment>
<gene>
    <name evidence="2" type="ORF">H8S65_04770</name>
</gene>
<keyword evidence="3" id="KW-1185">Reference proteome</keyword>
<dbReference type="EMBL" id="JACOOJ010000005">
    <property type="protein sequence ID" value="MBC5632086.1"/>
    <property type="molecule type" value="Genomic_DNA"/>
</dbReference>
<feature type="domain" description="DUF7666" evidence="1">
    <location>
        <begin position="2"/>
        <end position="94"/>
    </location>
</feature>
<accession>A0ABR7DKY6</accession>
<organism evidence="2 3">
    <name type="scientific">Parabacteroides hominis</name>
    <dbReference type="NCBI Taxonomy" id="2763057"/>
    <lineage>
        <taxon>Bacteria</taxon>
        <taxon>Pseudomonadati</taxon>
        <taxon>Bacteroidota</taxon>
        <taxon>Bacteroidia</taxon>
        <taxon>Bacteroidales</taxon>
        <taxon>Tannerellaceae</taxon>
        <taxon>Parabacteroides</taxon>
    </lineage>
</organism>
<proteinExistence type="predicted"/>
<evidence type="ECO:0000313" key="2">
    <source>
        <dbReference type="EMBL" id="MBC5632086.1"/>
    </source>
</evidence>
<dbReference type="InterPro" id="IPR056083">
    <property type="entry name" value="DUF7666"/>
</dbReference>
<protein>
    <recommendedName>
        <fullName evidence="1">DUF7666 domain-containing protein</fullName>
    </recommendedName>
</protein>
<sequence>MIKGYKGFDKNLQCRNFQYKVGETFEEKGTIKACESGFHFCENPFNVFDYYPPSDSRYCNVEGDGKIDTDNSDSKVACSKLHIHTEIGLSGLISAGVKFILDKVDWGNNKATNTGDRSAATNTGDRSAATVEGKDSIAIVTGYDSKAKGAMGCWIVLTERGDWDGNTYPIIDVQTFKVDGISIKADTFYKLKNSKPVEAE</sequence>